<dbReference type="Pfam" id="PF01899">
    <property type="entry name" value="MNHE"/>
    <property type="match status" value="1"/>
</dbReference>
<accession>M4V7H7</accession>
<evidence type="ECO:0000313" key="7">
    <source>
        <dbReference type="EMBL" id="AGH94390.1"/>
    </source>
</evidence>
<dbReference type="GO" id="GO:0005886">
    <property type="term" value="C:plasma membrane"/>
    <property type="evidence" value="ECO:0007669"/>
    <property type="project" value="UniProtKB-SubCell"/>
</dbReference>
<name>M4V7H7_9BACT</name>
<keyword evidence="5" id="KW-1133">Transmembrane helix</keyword>
<keyword evidence="8" id="KW-1185">Reference proteome</keyword>
<evidence type="ECO:0000256" key="2">
    <source>
        <dbReference type="ARBA" id="ARBA00006228"/>
    </source>
</evidence>
<keyword evidence="3" id="KW-1003">Cell membrane</keyword>
<comment type="subcellular location">
    <subcellularLocation>
        <location evidence="1">Cell membrane</location>
        <topology evidence="1">Multi-pass membrane protein</topology>
    </subcellularLocation>
</comment>
<dbReference type="KEGG" id="bex:A11Q_170"/>
<evidence type="ECO:0000256" key="6">
    <source>
        <dbReference type="ARBA" id="ARBA00023136"/>
    </source>
</evidence>
<dbReference type="InterPro" id="IPR002758">
    <property type="entry name" value="Cation_antiport_E"/>
</dbReference>
<protein>
    <submittedName>
        <fullName evidence="7">Uncharacterized protein</fullName>
    </submittedName>
</protein>
<evidence type="ECO:0000256" key="4">
    <source>
        <dbReference type="ARBA" id="ARBA00022692"/>
    </source>
</evidence>
<dbReference type="HOGENOM" id="CLU_086615_6_1_7"/>
<reference evidence="7 8" key="1">
    <citation type="journal article" date="2013" name="ISME J.">
        <title>By their genes ye shall know them: genomic signatures of predatory bacteria.</title>
        <authorList>
            <person name="Pasternak Z."/>
            <person name="Pietrokovski S."/>
            <person name="Rotem O."/>
            <person name="Gophna U."/>
            <person name="Lurie-Weinberger M.N."/>
            <person name="Jurkevitch E."/>
        </authorList>
    </citation>
    <scope>NUCLEOTIDE SEQUENCE [LARGE SCALE GENOMIC DNA]</scope>
    <source>
        <strain evidence="7 8">JSS</strain>
    </source>
</reference>
<evidence type="ECO:0000256" key="3">
    <source>
        <dbReference type="ARBA" id="ARBA00022475"/>
    </source>
</evidence>
<evidence type="ECO:0000256" key="1">
    <source>
        <dbReference type="ARBA" id="ARBA00004651"/>
    </source>
</evidence>
<dbReference type="AlphaFoldDB" id="M4V7H7"/>
<dbReference type="PANTHER" id="PTHR34584">
    <property type="entry name" value="NA(+)/H(+) ANTIPORTER SUBUNIT E1"/>
    <property type="match status" value="1"/>
</dbReference>
<dbReference type="eggNOG" id="COG1863">
    <property type="taxonomic scope" value="Bacteria"/>
</dbReference>
<keyword evidence="6" id="KW-0472">Membrane</keyword>
<sequence length="107" mass="12031">MIVMRIVLLIGYFLKEVFVANVQIAKLVFKKPKYIHPAIIKVPLDIKTERGLLLLSSMITLTPGTLSLDISSDRKHLYVHVTHTTSPEVVVAQIKSGFERKLMEVGC</sequence>
<organism evidence="7 8">
    <name type="scientific">Pseudobdellovibrio exovorus JSS</name>
    <dbReference type="NCBI Taxonomy" id="1184267"/>
    <lineage>
        <taxon>Bacteria</taxon>
        <taxon>Pseudomonadati</taxon>
        <taxon>Bdellovibrionota</taxon>
        <taxon>Bdellovibrionia</taxon>
        <taxon>Bdellovibrionales</taxon>
        <taxon>Pseudobdellovibrionaceae</taxon>
        <taxon>Pseudobdellovibrio</taxon>
    </lineage>
</organism>
<proteinExistence type="inferred from homology"/>
<comment type="similarity">
    <text evidence="2">Belongs to the CPA3 antiporters (TC 2.A.63) subunit E family.</text>
</comment>
<gene>
    <name evidence="7" type="ORF">A11Q_170</name>
</gene>
<dbReference type="EMBL" id="CP003537">
    <property type="protein sequence ID" value="AGH94390.1"/>
    <property type="molecule type" value="Genomic_DNA"/>
</dbReference>
<keyword evidence="4" id="KW-0812">Transmembrane</keyword>
<dbReference type="PANTHER" id="PTHR34584:SF1">
    <property type="entry name" value="NA(+)_H(+) ANTIPORTER SUBUNIT E1"/>
    <property type="match status" value="1"/>
</dbReference>
<dbReference type="STRING" id="1184267.A11Q_170"/>
<evidence type="ECO:0000256" key="5">
    <source>
        <dbReference type="ARBA" id="ARBA00022989"/>
    </source>
</evidence>
<dbReference type="Proteomes" id="UP000012040">
    <property type="component" value="Chromosome"/>
</dbReference>
<dbReference type="GO" id="GO:0008324">
    <property type="term" value="F:monoatomic cation transmembrane transporter activity"/>
    <property type="evidence" value="ECO:0007669"/>
    <property type="project" value="InterPro"/>
</dbReference>
<dbReference type="PATRIC" id="fig|1184267.3.peg.173"/>
<evidence type="ECO:0000313" key="8">
    <source>
        <dbReference type="Proteomes" id="UP000012040"/>
    </source>
</evidence>